<gene>
    <name evidence="1" type="ORF">Aple_089130</name>
</gene>
<evidence type="ECO:0000313" key="1">
    <source>
        <dbReference type="EMBL" id="GES26014.1"/>
    </source>
</evidence>
<comment type="caution">
    <text evidence="1">The sequence shown here is derived from an EMBL/GenBank/DDBJ whole genome shotgun (WGS) entry which is preliminary data.</text>
</comment>
<accession>A0A5M3XXX5</accession>
<dbReference type="EMBL" id="BLAF01000077">
    <property type="protein sequence ID" value="GES26014.1"/>
    <property type="molecule type" value="Genomic_DNA"/>
</dbReference>
<sequence length="145" mass="15397">MSTTPILNGQVLGQAHYATRAVLERELARIQTSFQQSVALNAVANNGGVVGRAWLLDRMTSTLKIDESAVLETLTELTDAGLAEVLPDERVHVTKAGQALQHQISDAVADITARLYADIPAEDMAVAGHVLTLVTQRANAELAAA</sequence>
<organism evidence="1 2">
    <name type="scientific">Acrocarpospora pleiomorpha</name>
    <dbReference type="NCBI Taxonomy" id="90975"/>
    <lineage>
        <taxon>Bacteria</taxon>
        <taxon>Bacillati</taxon>
        <taxon>Actinomycetota</taxon>
        <taxon>Actinomycetes</taxon>
        <taxon>Streptosporangiales</taxon>
        <taxon>Streptosporangiaceae</taxon>
        <taxon>Acrocarpospora</taxon>
    </lineage>
</organism>
<proteinExistence type="predicted"/>
<dbReference type="InterPro" id="IPR036388">
    <property type="entry name" value="WH-like_DNA-bd_sf"/>
</dbReference>
<dbReference type="Proteomes" id="UP000377595">
    <property type="component" value="Unassembled WGS sequence"/>
</dbReference>
<keyword evidence="2" id="KW-1185">Reference proteome</keyword>
<name>A0A5M3XXX5_9ACTN</name>
<dbReference type="SUPFAM" id="SSF46785">
    <property type="entry name" value="Winged helix' DNA-binding domain"/>
    <property type="match status" value="1"/>
</dbReference>
<evidence type="ECO:0008006" key="3">
    <source>
        <dbReference type="Google" id="ProtNLM"/>
    </source>
</evidence>
<protein>
    <recommendedName>
        <fullName evidence="3">MarR family transcriptional regulator</fullName>
    </recommendedName>
</protein>
<dbReference type="Gene3D" id="1.10.10.10">
    <property type="entry name" value="Winged helix-like DNA-binding domain superfamily/Winged helix DNA-binding domain"/>
    <property type="match status" value="1"/>
</dbReference>
<dbReference type="AlphaFoldDB" id="A0A5M3XXX5"/>
<reference evidence="1 2" key="1">
    <citation type="submission" date="2019-10" db="EMBL/GenBank/DDBJ databases">
        <title>Whole genome shotgun sequence of Acrocarpospora pleiomorpha NBRC 16267.</title>
        <authorList>
            <person name="Ichikawa N."/>
            <person name="Kimura A."/>
            <person name="Kitahashi Y."/>
            <person name="Komaki H."/>
            <person name="Oguchi A."/>
        </authorList>
    </citation>
    <scope>NUCLEOTIDE SEQUENCE [LARGE SCALE GENOMIC DNA]</scope>
    <source>
        <strain evidence="1 2">NBRC 16267</strain>
    </source>
</reference>
<evidence type="ECO:0000313" key="2">
    <source>
        <dbReference type="Proteomes" id="UP000377595"/>
    </source>
</evidence>
<dbReference type="RefSeq" id="WP_155350754.1">
    <property type="nucleotide sequence ID" value="NZ_BAAAHM010000053.1"/>
</dbReference>
<dbReference type="InterPro" id="IPR036390">
    <property type="entry name" value="WH_DNA-bd_sf"/>
</dbReference>
<dbReference type="OrthoDB" id="3873397at2"/>